<dbReference type="OrthoDB" id="3227921at2759"/>
<keyword evidence="2" id="KW-1133">Transmembrane helix</keyword>
<comment type="caution">
    <text evidence="3">The sequence shown here is derived from an EMBL/GenBank/DDBJ whole genome shotgun (WGS) entry which is preliminary data.</text>
</comment>
<keyword evidence="2" id="KW-0472">Membrane</keyword>
<name>A0A9P6EL51_9AGAR</name>
<evidence type="ECO:0000256" key="1">
    <source>
        <dbReference type="SAM" id="MobiDB-lite"/>
    </source>
</evidence>
<protein>
    <submittedName>
        <fullName evidence="3">Uncharacterized protein</fullName>
    </submittedName>
</protein>
<evidence type="ECO:0000313" key="4">
    <source>
        <dbReference type="Proteomes" id="UP000807306"/>
    </source>
</evidence>
<proteinExistence type="predicted"/>
<reference evidence="3" key="1">
    <citation type="submission" date="2020-11" db="EMBL/GenBank/DDBJ databases">
        <authorList>
            <consortium name="DOE Joint Genome Institute"/>
            <person name="Ahrendt S."/>
            <person name="Riley R."/>
            <person name="Andreopoulos W."/>
            <person name="Labutti K."/>
            <person name="Pangilinan J."/>
            <person name="Ruiz-Duenas F.J."/>
            <person name="Barrasa J.M."/>
            <person name="Sanchez-Garcia M."/>
            <person name="Camarero S."/>
            <person name="Miyauchi S."/>
            <person name="Serrano A."/>
            <person name="Linde D."/>
            <person name="Babiker R."/>
            <person name="Drula E."/>
            <person name="Ayuso-Fernandez I."/>
            <person name="Pacheco R."/>
            <person name="Padilla G."/>
            <person name="Ferreira P."/>
            <person name="Barriuso J."/>
            <person name="Kellner H."/>
            <person name="Castanera R."/>
            <person name="Alfaro M."/>
            <person name="Ramirez L."/>
            <person name="Pisabarro A.G."/>
            <person name="Kuo A."/>
            <person name="Tritt A."/>
            <person name="Lipzen A."/>
            <person name="He G."/>
            <person name="Yan M."/>
            <person name="Ng V."/>
            <person name="Cullen D."/>
            <person name="Martin F."/>
            <person name="Rosso M.-N."/>
            <person name="Henrissat B."/>
            <person name="Hibbett D."/>
            <person name="Martinez A.T."/>
            <person name="Grigoriev I.V."/>
        </authorList>
    </citation>
    <scope>NUCLEOTIDE SEQUENCE</scope>
    <source>
        <strain evidence="3">CBS 506.95</strain>
    </source>
</reference>
<keyword evidence="4" id="KW-1185">Reference proteome</keyword>
<gene>
    <name evidence="3" type="ORF">CPB83DRAFT_833442</name>
</gene>
<accession>A0A9P6EL51</accession>
<evidence type="ECO:0000313" key="3">
    <source>
        <dbReference type="EMBL" id="KAF9531791.1"/>
    </source>
</evidence>
<dbReference type="Proteomes" id="UP000807306">
    <property type="component" value="Unassembled WGS sequence"/>
</dbReference>
<feature type="compositionally biased region" description="Polar residues" evidence="1">
    <location>
        <begin position="289"/>
        <end position="298"/>
    </location>
</feature>
<keyword evidence="2" id="KW-0812">Transmembrane</keyword>
<organism evidence="3 4">
    <name type="scientific">Crepidotus variabilis</name>
    <dbReference type="NCBI Taxonomy" id="179855"/>
    <lineage>
        <taxon>Eukaryota</taxon>
        <taxon>Fungi</taxon>
        <taxon>Dikarya</taxon>
        <taxon>Basidiomycota</taxon>
        <taxon>Agaricomycotina</taxon>
        <taxon>Agaricomycetes</taxon>
        <taxon>Agaricomycetidae</taxon>
        <taxon>Agaricales</taxon>
        <taxon>Agaricineae</taxon>
        <taxon>Crepidotaceae</taxon>
        <taxon>Crepidotus</taxon>
    </lineage>
</organism>
<evidence type="ECO:0000256" key="2">
    <source>
        <dbReference type="SAM" id="Phobius"/>
    </source>
</evidence>
<sequence>MNSTARTLQYVIVTVNFTQIKYLDYYNDKVSSGPHFNTTTLTKGFNAVQVYIGIGNFDLQDMLSTSTGTTLIPGVNLIGVINLYRRRVFSSTKLSLWGIFDSYSQIMATEMAIYGLTLFVQWLSETLKTVEDYRDKSIFAGFATVGGLSAFLAGIFGAIFGTSIIKIVFAIKPLSVYGLAHWLQKPALREACVAEYPRIQQDTKTSPEDRGLVSFMNDHLLDMDLSDPSKESKSSSPDDIETLSNAIMTPAVPLELPGSRIFLDNGPKREEQEIALLEIGSDHRGGGSEYTTSSLSES</sequence>
<feature type="region of interest" description="Disordered" evidence="1">
    <location>
        <begin position="277"/>
        <end position="298"/>
    </location>
</feature>
<dbReference type="EMBL" id="MU157834">
    <property type="protein sequence ID" value="KAF9531791.1"/>
    <property type="molecule type" value="Genomic_DNA"/>
</dbReference>
<feature type="transmembrane region" description="Helical" evidence="2">
    <location>
        <begin position="138"/>
        <end position="165"/>
    </location>
</feature>
<dbReference type="AlphaFoldDB" id="A0A9P6EL51"/>